<accession>A0A4Z2H4R8</accession>
<keyword evidence="3" id="KW-1185">Reference proteome</keyword>
<sequence length="419" mass="46380">MSMAVPNLCFRRQGQTMWNTKTADAAVRRQYVSYGGFSHMFHLHTSIIIFPPSFPISAKQQGCGMSRSPLHRSPSRSLLVQSLHAAPSSTQMRPPYSSIISHSFPHFLSTLPRNCCLATPMHLQSCQHSGGVSAVPVSTPGIAGRCNHPCAWLSESDEEGSGQQCQEPGDSRDEASPSGAEGGSGGAGSPLHQARRDPQQGGSLYRHLTSRSLCSVKAMHLMLLHENTKASLSWTGSSQRVCQIKGKYCMSIGSNRWETWSTSIQWREEEEPGLVDWWYEHRRPLSVAREREEHQRQNVDETDLLEEPEEGQASKMGRSMPLDTVAAPTWFKCCRTAIQSVRRTCIIIIISTTARPSQPIGQLPFWYPGLDKLKEDNGCSDGGIIQVFKTSDQRFILQRGGGQLPLSHRPRACILGIEG</sequence>
<evidence type="ECO:0000313" key="3">
    <source>
        <dbReference type="Proteomes" id="UP000314294"/>
    </source>
</evidence>
<gene>
    <name evidence="2" type="ORF">EYF80_028945</name>
</gene>
<organism evidence="2 3">
    <name type="scientific">Liparis tanakae</name>
    <name type="common">Tanaka's snailfish</name>
    <dbReference type="NCBI Taxonomy" id="230148"/>
    <lineage>
        <taxon>Eukaryota</taxon>
        <taxon>Metazoa</taxon>
        <taxon>Chordata</taxon>
        <taxon>Craniata</taxon>
        <taxon>Vertebrata</taxon>
        <taxon>Euteleostomi</taxon>
        <taxon>Actinopterygii</taxon>
        <taxon>Neopterygii</taxon>
        <taxon>Teleostei</taxon>
        <taxon>Neoteleostei</taxon>
        <taxon>Acanthomorphata</taxon>
        <taxon>Eupercaria</taxon>
        <taxon>Perciformes</taxon>
        <taxon>Cottioidei</taxon>
        <taxon>Cottales</taxon>
        <taxon>Liparidae</taxon>
        <taxon>Liparis</taxon>
    </lineage>
</organism>
<dbReference type="Proteomes" id="UP000314294">
    <property type="component" value="Unassembled WGS sequence"/>
</dbReference>
<feature type="compositionally biased region" description="Acidic residues" evidence="1">
    <location>
        <begin position="300"/>
        <end position="310"/>
    </location>
</feature>
<feature type="region of interest" description="Disordered" evidence="1">
    <location>
        <begin position="289"/>
        <end position="317"/>
    </location>
</feature>
<dbReference type="EMBL" id="SRLO01000326">
    <property type="protein sequence ID" value="TNN60848.1"/>
    <property type="molecule type" value="Genomic_DNA"/>
</dbReference>
<proteinExistence type="predicted"/>
<feature type="region of interest" description="Disordered" evidence="1">
    <location>
        <begin position="157"/>
        <end position="202"/>
    </location>
</feature>
<evidence type="ECO:0000256" key="1">
    <source>
        <dbReference type="SAM" id="MobiDB-lite"/>
    </source>
</evidence>
<protein>
    <submittedName>
        <fullName evidence="2">Uncharacterized protein</fullName>
    </submittedName>
</protein>
<reference evidence="2 3" key="1">
    <citation type="submission" date="2019-03" db="EMBL/GenBank/DDBJ databases">
        <title>First draft genome of Liparis tanakae, snailfish: a comprehensive survey of snailfish specific genes.</title>
        <authorList>
            <person name="Kim W."/>
            <person name="Song I."/>
            <person name="Jeong J.-H."/>
            <person name="Kim D."/>
            <person name="Kim S."/>
            <person name="Ryu S."/>
            <person name="Song J.Y."/>
            <person name="Lee S.K."/>
        </authorList>
    </citation>
    <scope>NUCLEOTIDE SEQUENCE [LARGE SCALE GENOMIC DNA]</scope>
    <source>
        <tissue evidence="2">Muscle</tissue>
    </source>
</reference>
<dbReference type="AlphaFoldDB" id="A0A4Z2H4R8"/>
<feature type="compositionally biased region" description="Basic and acidic residues" evidence="1">
    <location>
        <begin position="289"/>
        <end position="299"/>
    </location>
</feature>
<evidence type="ECO:0000313" key="2">
    <source>
        <dbReference type="EMBL" id="TNN60848.1"/>
    </source>
</evidence>
<comment type="caution">
    <text evidence="2">The sequence shown here is derived from an EMBL/GenBank/DDBJ whole genome shotgun (WGS) entry which is preliminary data.</text>
</comment>
<name>A0A4Z2H4R8_9TELE</name>